<feature type="DNA-binding region" description="H-T-H motif" evidence="4">
    <location>
        <begin position="44"/>
        <end position="63"/>
    </location>
</feature>
<protein>
    <submittedName>
        <fullName evidence="6">TetR family transcriptional regulator</fullName>
    </submittedName>
</protein>
<feature type="domain" description="HTH tetR-type" evidence="5">
    <location>
        <begin position="21"/>
        <end position="81"/>
    </location>
</feature>
<evidence type="ECO:0000256" key="1">
    <source>
        <dbReference type="ARBA" id="ARBA00023015"/>
    </source>
</evidence>
<evidence type="ECO:0000313" key="6">
    <source>
        <dbReference type="EMBL" id="GIJ61831.1"/>
    </source>
</evidence>
<dbReference type="Proteomes" id="UP000612585">
    <property type="component" value="Unassembled WGS sequence"/>
</dbReference>
<dbReference type="AlphaFoldDB" id="A0A8J3ZDA1"/>
<dbReference type="SUPFAM" id="SSF48498">
    <property type="entry name" value="Tetracyclin repressor-like, C-terminal domain"/>
    <property type="match status" value="1"/>
</dbReference>
<keyword evidence="2 4" id="KW-0238">DNA-binding</keyword>
<accession>A0A8J3ZDA1</accession>
<evidence type="ECO:0000256" key="4">
    <source>
        <dbReference type="PROSITE-ProRule" id="PRU00335"/>
    </source>
</evidence>
<evidence type="ECO:0000313" key="7">
    <source>
        <dbReference type="Proteomes" id="UP000612585"/>
    </source>
</evidence>
<evidence type="ECO:0000256" key="2">
    <source>
        <dbReference type="ARBA" id="ARBA00023125"/>
    </source>
</evidence>
<dbReference type="PANTHER" id="PTHR30055">
    <property type="entry name" value="HTH-TYPE TRANSCRIPTIONAL REGULATOR RUTR"/>
    <property type="match status" value="1"/>
</dbReference>
<dbReference type="InterPro" id="IPR050109">
    <property type="entry name" value="HTH-type_TetR-like_transc_reg"/>
</dbReference>
<dbReference type="PROSITE" id="PS50977">
    <property type="entry name" value="HTH_TETR_2"/>
    <property type="match status" value="1"/>
</dbReference>
<evidence type="ECO:0000256" key="3">
    <source>
        <dbReference type="ARBA" id="ARBA00023163"/>
    </source>
</evidence>
<organism evidence="6 7">
    <name type="scientific">Virgisporangium aurantiacum</name>
    <dbReference type="NCBI Taxonomy" id="175570"/>
    <lineage>
        <taxon>Bacteria</taxon>
        <taxon>Bacillati</taxon>
        <taxon>Actinomycetota</taxon>
        <taxon>Actinomycetes</taxon>
        <taxon>Micromonosporales</taxon>
        <taxon>Micromonosporaceae</taxon>
        <taxon>Virgisporangium</taxon>
    </lineage>
</organism>
<dbReference type="InterPro" id="IPR001647">
    <property type="entry name" value="HTH_TetR"/>
</dbReference>
<dbReference type="PANTHER" id="PTHR30055:SF234">
    <property type="entry name" value="HTH-TYPE TRANSCRIPTIONAL REGULATOR BETI"/>
    <property type="match status" value="1"/>
</dbReference>
<keyword evidence="3" id="KW-0804">Transcription</keyword>
<dbReference type="Gene3D" id="1.10.357.10">
    <property type="entry name" value="Tetracycline Repressor, domain 2"/>
    <property type="match status" value="2"/>
</dbReference>
<dbReference type="RefSeq" id="WP_204007038.1">
    <property type="nucleotide sequence ID" value="NZ_BOPG01000071.1"/>
</dbReference>
<dbReference type="EMBL" id="BOPG01000071">
    <property type="protein sequence ID" value="GIJ61831.1"/>
    <property type="molecule type" value="Genomic_DNA"/>
</dbReference>
<keyword evidence="7" id="KW-1185">Reference proteome</keyword>
<dbReference type="InterPro" id="IPR036271">
    <property type="entry name" value="Tet_transcr_reg_TetR-rel_C_sf"/>
</dbReference>
<keyword evidence="1" id="KW-0805">Transcription regulation</keyword>
<dbReference type="Pfam" id="PF00440">
    <property type="entry name" value="TetR_N"/>
    <property type="match status" value="1"/>
</dbReference>
<comment type="caution">
    <text evidence="6">The sequence shown here is derived from an EMBL/GenBank/DDBJ whole genome shotgun (WGS) entry which is preliminary data.</text>
</comment>
<dbReference type="GO" id="GO:0000976">
    <property type="term" value="F:transcription cis-regulatory region binding"/>
    <property type="evidence" value="ECO:0007669"/>
    <property type="project" value="TreeGrafter"/>
</dbReference>
<sequence>MSGAETRPRAYRSELRQQQAAQTRRRIIEAAIEEFSHHGYQAATLAQIAKRAGVSIETVQKQGPKTALLWAAVEVASFGVEGRGLDFLTTGYGMAMLKIPDPDGFATFIGETFLVLNEPTAGVWTAVTGVAPADSELRGQFVERLAEIREQVENVLRVVAERGWLRTDVPFDDLVEAFCVIISVETYVRFVRLDGRSPGQYKAFLTRTVRDTILRR</sequence>
<proteinExistence type="predicted"/>
<dbReference type="InterPro" id="IPR009057">
    <property type="entry name" value="Homeodomain-like_sf"/>
</dbReference>
<dbReference type="SUPFAM" id="SSF46689">
    <property type="entry name" value="Homeodomain-like"/>
    <property type="match status" value="1"/>
</dbReference>
<evidence type="ECO:0000259" key="5">
    <source>
        <dbReference type="PROSITE" id="PS50977"/>
    </source>
</evidence>
<reference evidence="6" key="1">
    <citation type="submission" date="2021-01" db="EMBL/GenBank/DDBJ databases">
        <title>Whole genome shotgun sequence of Virgisporangium aurantiacum NBRC 16421.</title>
        <authorList>
            <person name="Komaki H."/>
            <person name="Tamura T."/>
        </authorList>
    </citation>
    <scope>NUCLEOTIDE SEQUENCE</scope>
    <source>
        <strain evidence="6">NBRC 16421</strain>
    </source>
</reference>
<name>A0A8J3ZDA1_9ACTN</name>
<dbReference type="GO" id="GO:0003700">
    <property type="term" value="F:DNA-binding transcription factor activity"/>
    <property type="evidence" value="ECO:0007669"/>
    <property type="project" value="TreeGrafter"/>
</dbReference>
<gene>
    <name evidence="6" type="ORF">Vau01_093470</name>
</gene>